<dbReference type="InterPro" id="IPR050130">
    <property type="entry name" value="ClpA_ClpB"/>
</dbReference>
<dbReference type="InterPro" id="IPR001270">
    <property type="entry name" value="ClpA/B"/>
</dbReference>
<dbReference type="SMART" id="SM00382">
    <property type="entry name" value="AAA"/>
    <property type="match status" value="1"/>
</dbReference>
<dbReference type="PRINTS" id="PR00300">
    <property type="entry name" value="CLPPROTEASEA"/>
</dbReference>
<dbReference type="InterPro" id="IPR003593">
    <property type="entry name" value="AAA+_ATPase"/>
</dbReference>
<evidence type="ECO:0000313" key="5">
    <source>
        <dbReference type="EMBL" id="KAK0629585.1"/>
    </source>
</evidence>
<dbReference type="InterPro" id="IPR027417">
    <property type="entry name" value="P-loop_NTPase"/>
</dbReference>
<sequence>MQILSCTKSEALKLLKENNNSISEAFQAARKWGQQTTKGWDFKLPRVAIPEALILGIPSDSWGYNNDDRNDFSLEDLIGAIQGGETYERVREYLTHHHQHLGASLAESINGMVESFPAFFFVVETRNAELVRTWAGFGGDVNVTYGSLKVPLLAFAISLSTSYAKDTTMMVKTLLSLGASVDGIPKAFYTPLDRDLPQDGPTDEELTDLEDTDKQWCTPLARKLITTALNMSFTQRYVLYLAAHLEKVSGASRQVARLHKATDLLGIHYFLIGQVMASKFLVRRLIAELAMPRDRPLIFLFAGPSGHGKTELARNLGKLISLDLHMVDCTSINTEHDMFGPRAPYYGSGDGSPLNNFIVQHSGRRCIVFLDEFEKTKNDVRQTLLIPFQSGEYQDRRDLRTVDFSKSIWILATNAFDQTIHSFCKRHETVLFDCYGSTKSMNEAEKLVQKLSGMIKEECIWKFTAPMAGRIKSFLPFLTFSPCEQAAVADKYLSEFGKDATKPLKISDNPATARMFGNVDVQLRRGYSVCKALAANGGYVRELGARSIINAVDCKVGQPVINSYLDSREEIVEGGSMGRFVVGVCEDSMDVEDEVVVSQVSGEDGEDGPVAGVGEKSGGHEASR</sequence>
<keyword evidence="2" id="KW-0067">ATP-binding</keyword>
<reference evidence="5" key="1">
    <citation type="submission" date="2023-06" db="EMBL/GenBank/DDBJ databases">
        <title>Genome-scale phylogeny and comparative genomics of the fungal order Sordariales.</title>
        <authorList>
            <consortium name="Lawrence Berkeley National Laboratory"/>
            <person name="Hensen N."/>
            <person name="Bonometti L."/>
            <person name="Westerberg I."/>
            <person name="Brannstrom I.O."/>
            <person name="Guillou S."/>
            <person name="Cros-Aarteil S."/>
            <person name="Calhoun S."/>
            <person name="Haridas S."/>
            <person name="Kuo A."/>
            <person name="Mondo S."/>
            <person name="Pangilinan J."/>
            <person name="Riley R."/>
            <person name="LaButti K."/>
            <person name="Andreopoulos B."/>
            <person name="Lipzen A."/>
            <person name="Chen C."/>
            <person name="Yanf M."/>
            <person name="Daum C."/>
            <person name="Ng V."/>
            <person name="Clum A."/>
            <person name="Steindorff A."/>
            <person name="Ohm R."/>
            <person name="Martin F."/>
            <person name="Silar P."/>
            <person name="Natvig D."/>
            <person name="Lalanne C."/>
            <person name="Gautier V."/>
            <person name="Ament-velasquez S.L."/>
            <person name="Kruys A."/>
            <person name="Hutchinson M.I."/>
            <person name="Powell A.J."/>
            <person name="Barry K."/>
            <person name="Miller A.N."/>
            <person name="Grigoriev I.V."/>
            <person name="Debuchy R."/>
            <person name="Gladieux P."/>
            <person name="Thoren M.H."/>
            <person name="Johannesson H."/>
        </authorList>
    </citation>
    <scope>NUCLEOTIDE SEQUENCE</scope>
    <source>
        <strain evidence="5">SMH3391-2</strain>
    </source>
</reference>
<dbReference type="GO" id="GO:0005524">
    <property type="term" value="F:ATP binding"/>
    <property type="evidence" value="ECO:0007669"/>
    <property type="project" value="UniProtKB-KW"/>
</dbReference>
<dbReference type="Pfam" id="PF07724">
    <property type="entry name" value="AAA_2"/>
    <property type="match status" value="1"/>
</dbReference>
<protein>
    <submittedName>
        <fullName evidence="5">P-loop containing nucleoside triphosphate hydrolase protein</fullName>
    </submittedName>
</protein>
<evidence type="ECO:0000259" key="4">
    <source>
        <dbReference type="SMART" id="SM00382"/>
    </source>
</evidence>
<name>A0AA40C931_9PEZI</name>
<feature type="domain" description="AAA+ ATPase" evidence="4">
    <location>
        <begin position="295"/>
        <end position="433"/>
    </location>
</feature>
<dbReference type="PANTHER" id="PTHR11638">
    <property type="entry name" value="ATP-DEPENDENT CLP PROTEASE"/>
    <property type="match status" value="1"/>
</dbReference>
<organism evidence="5 6">
    <name type="scientific">Bombardia bombarda</name>
    <dbReference type="NCBI Taxonomy" id="252184"/>
    <lineage>
        <taxon>Eukaryota</taxon>
        <taxon>Fungi</taxon>
        <taxon>Dikarya</taxon>
        <taxon>Ascomycota</taxon>
        <taxon>Pezizomycotina</taxon>
        <taxon>Sordariomycetes</taxon>
        <taxon>Sordariomycetidae</taxon>
        <taxon>Sordariales</taxon>
        <taxon>Lasiosphaeriaceae</taxon>
        <taxon>Bombardia</taxon>
    </lineage>
</organism>
<dbReference type="EMBL" id="JAULSR010000002">
    <property type="protein sequence ID" value="KAK0629585.1"/>
    <property type="molecule type" value="Genomic_DNA"/>
</dbReference>
<dbReference type="SUPFAM" id="SSF52540">
    <property type="entry name" value="P-loop containing nucleoside triphosphate hydrolases"/>
    <property type="match status" value="1"/>
</dbReference>
<accession>A0AA40C931</accession>
<proteinExistence type="predicted"/>
<dbReference type="GO" id="GO:0005737">
    <property type="term" value="C:cytoplasm"/>
    <property type="evidence" value="ECO:0007669"/>
    <property type="project" value="TreeGrafter"/>
</dbReference>
<evidence type="ECO:0000256" key="1">
    <source>
        <dbReference type="ARBA" id="ARBA00022741"/>
    </source>
</evidence>
<dbReference type="PANTHER" id="PTHR11638:SF18">
    <property type="entry name" value="HEAT SHOCK PROTEIN 104"/>
    <property type="match status" value="1"/>
</dbReference>
<dbReference type="GO" id="GO:0016887">
    <property type="term" value="F:ATP hydrolysis activity"/>
    <property type="evidence" value="ECO:0007669"/>
    <property type="project" value="InterPro"/>
</dbReference>
<comment type="caution">
    <text evidence="5">The sequence shown here is derived from an EMBL/GenBank/DDBJ whole genome shotgun (WGS) entry which is preliminary data.</text>
</comment>
<evidence type="ECO:0000256" key="3">
    <source>
        <dbReference type="SAM" id="MobiDB-lite"/>
    </source>
</evidence>
<dbReference type="GO" id="GO:0034605">
    <property type="term" value="P:cellular response to heat"/>
    <property type="evidence" value="ECO:0007669"/>
    <property type="project" value="TreeGrafter"/>
</dbReference>
<feature type="region of interest" description="Disordered" evidence="3">
    <location>
        <begin position="599"/>
        <end position="624"/>
    </location>
</feature>
<evidence type="ECO:0000313" key="6">
    <source>
        <dbReference type="Proteomes" id="UP001174934"/>
    </source>
</evidence>
<evidence type="ECO:0000256" key="2">
    <source>
        <dbReference type="ARBA" id="ARBA00022840"/>
    </source>
</evidence>
<keyword evidence="1" id="KW-0547">Nucleotide-binding</keyword>
<dbReference type="InterPro" id="IPR003959">
    <property type="entry name" value="ATPase_AAA_core"/>
</dbReference>
<keyword evidence="5" id="KW-0378">Hydrolase</keyword>
<keyword evidence="6" id="KW-1185">Reference proteome</keyword>
<dbReference type="Proteomes" id="UP001174934">
    <property type="component" value="Unassembled WGS sequence"/>
</dbReference>
<gene>
    <name evidence="5" type="ORF">B0T17DRAFT_487502</name>
</gene>
<dbReference type="AlphaFoldDB" id="A0AA40C931"/>
<dbReference type="Gene3D" id="3.40.50.300">
    <property type="entry name" value="P-loop containing nucleotide triphosphate hydrolases"/>
    <property type="match status" value="1"/>
</dbReference>